<gene>
    <name evidence="3" type="ORF">E2562_009980</name>
</gene>
<dbReference type="EMBL" id="SPHZ02000003">
    <property type="protein sequence ID" value="KAF0924277.1"/>
    <property type="molecule type" value="Genomic_DNA"/>
</dbReference>
<keyword evidence="4" id="KW-1185">Reference proteome</keyword>
<sequence>MGSRVKEEERNERAIRALLKLPGNRRCINCNSLVSSPSHFPESREFTHRVKSISMAKFTSQEVSALQEGGNEHGKEIYLKHWDFQGQPLPDSSDVDRLRNFIKTVYVDRRYTGERIGDHRPQVKVSRDDTYRNNNIDSSRGVPRSPYGGTSEDNYGPQHSTASTSEDHCNLNKHPVPSKVDQKNRTTTERENANTGKHQHLDGLQTAGGRSENNRKDMTKSVSSVVEPSKENNRIVLPARLPDPPRSHKATTSTVPAEIQKVTPPRAADPSSKTTADAKLEMSKRKGFARPEVDAAGLDRKFTSMALGKSTRFDLGGSFPWPSLRILRFRVLGERRKVHPPDEEAVDLTRDGLSDLHTRGVSLKQLIMRQQRDALPDAAVTGVRTPRLPNVASMRPRGMRSRSAPAWTRGVACILVVLLLPQRPARMESLFDAEAKVWYMVARPRI</sequence>
<feature type="compositionally biased region" description="Polar residues" evidence="1">
    <location>
        <begin position="151"/>
        <end position="164"/>
    </location>
</feature>
<accession>A0A6G1EHR4</accession>
<reference evidence="3 4" key="1">
    <citation type="submission" date="2019-11" db="EMBL/GenBank/DDBJ databases">
        <title>Whole genome sequence of Oryza granulata.</title>
        <authorList>
            <person name="Li W."/>
        </authorList>
    </citation>
    <scope>NUCLEOTIDE SEQUENCE [LARGE SCALE GENOMIC DNA]</scope>
    <source>
        <strain evidence="4">cv. Menghai</strain>
        <tissue evidence="3">Leaf</tissue>
    </source>
</reference>
<evidence type="ECO:0000256" key="1">
    <source>
        <dbReference type="SAM" id="MobiDB-lite"/>
    </source>
</evidence>
<dbReference type="AlphaFoldDB" id="A0A6G1EHR4"/>
<dbReference type="InterPro" id="IPR037278">
    <property type="entry name" value="ARFGAP/RecO"/>
</dbReference>
<feature type="compositionally biased region" description="Basic and acidic residues" evidence="1">
    <location>
        <begin position="117"/>
        <end position="131"/>
    </location>
</feature>
<dbReference type="GO" id="GO:0005096">
    <property type="term" value="F:GTPase activator activity"/>
    <property type="evidence" value="ECO:0007669"/>
    <property type="project" value="InterPro"/>
</dbReference>
<feature type="compositionally biased region" description="Basic and acidic residues" evidence="1">
    <location>
        <begin position="180"/>
        <end position="192"/>
    </location>
</feature>
<organism evidence="3 4">
    <name type="scientific">Oryza meyeriana var. granulata</name>
    <dbReference type="NCBI Taxonomy" id="110450"/>
    <lineage>
        <taxon>Eukaryota</taxon>
        <taxon>Viridiplantae</taxon>
        <taxon>Streptophyta</taxon>
        <taxon>Embryophyta</taxon>
        <taxon>Tracheophyta</taxon>
        <taxon>Spermatophyta</taxon>
        <taxon>Magnoliopsida</taxon>
        <taxon>Liliopsida</taxon>
        <taxon>Poales</taxon>
        <taxon>Poaceae</taxon>
        <taxon>BOP clade</taxon>
        <taxon>Oryzoideae</taxon>
        <taxon>Oryzeae</taxon>
        <taxon>Oryzinae</taxon>
        <taxon>Oryza</taxon>
        <taxon>Oryza meyeriana</taxon>
    </lineage>
</organism>
<dbReference type="SUPFAM" id="SSF57863">
    <property type="entry name" value="ArfGap/RecO-like zinc finger"/>
    <property type="match status" value="1"/>
</dbReference>
<dbReference type="InterPro" id="IPR038508">
    <property type="entry name" value="ArfGAP_dom_sf"/>
</dbReference>
<dbReference type="SMART" id="SM00105">
    <property type="entry name" value="ArfGap"/>
    <property type="match status" value="1"/>
</dbReference>
<dbReference type="OrthoDB" id="6036at2759"/>
<dbReference type="Gene3D" id="1.10.220.150">
    <property type="entry name" value="Arf GTPase activating protein"/>
    <property type="match status" value="1"/>
</dbReference>
<proteinExistence type="predicted"/>
<dbReference type="InterPro" id="IPR001164">
    <property type="entry name" value="ArfGAP_dom"/>
</dbReference>
<protein>
    <recommendedName>
        <fullName evidence="2">Arf-GAP domain-containing protein</fullName>
    </recommendedName>
</protein>
<name>A0A6G1EHR4_9ORYZ</name>
<dbReference type="PANTHER" id="PTHR46085">
    <property type="entry name" value="ARFGAP/RECO-RELATED"/>
    <property type="match status" value="1"/>
</dbReference>
<evidence type="ECO:0000313" key="4">
    <source>
        <dbReference type="Proteomes" id="UP000479710"/>
    </source>
</evidence>
<evidence type="ECO:0000259" key="2">
    <source>
        <dbReference type="SMART" id="SM00105"/>
    </source>
</evidence>
<dbReference type="Pfam" id="PF01412">
    <property type="entry name" value="ArfGap"/>
    <property type="match status" value="1"/>
</dbReference>
<feature type="domain" description="Arf-GAP" evidence="2">
    <location>
        <begin position="12"/>
        <end position="120"/>
    </location>
</feature>
<dbReference type="InterPro" id="IPR044820">
    <property type="entry name" value="AGD14-like"/>
</dbReference>
<comment type="caution">
    <text evidence="3">The sequence shown here is derived from an EMBL/GenBank/DDBJ whole genome shotgun (WGS) entry which is preliminary data.</text>
</comment>
<evidence type="ECO:0000313" key="3">
    <source>
        <dbReference type="EMBL" id="KAF0924277.1"/>
    </source>
</evidence>
<feature type="region of interest" description="Disordered" evidence="1">
    <location>
        <begin position="117"/>
        <end position="255"/>
    </location>
</feature>
<dbReference type="Proteomes" id="UP000479710">
    <property type="component" value="Unassembled WGS sequence"/>
</dbReference>
<dbReference type="PANTHER" id="PTHR46085:SF19">
    <property type="entry name" value="ARF-GAP DOMAIN-CONTAINING PROTEIN"/>
    <property type="match status" value="1"/>
</dbReference>